<dbReference type="SMART" id="SM00530">
    <property type="entry name" value="HTH_XRE"/>
    <property type="match status" value="1"/>
</dbReference>
<dbReference type="AlphaFoldDB" id="A0A1G5XEA0"/>
<dbReference type="EMBL" id="FMXE01000010">
    <property type="protein sequence ID" value="SDA68763.1"/>
    <property type="molecule type" value="Genomic_DNA"/>
</dbReference>
<accession>A0A1G5XEA0</accession>
<proteinExistence type="predicted"/>
<evidence type="ECO:0000259" key="1">
    <source>
        <dbReference type="PROSITE" id="PS50943"/>
    </source>
</evidence>
<reference evidence="3" key="1">
    <citation type="submission" date="2016-10" db="EMBL/GenBank/DDBJ databases">
        <authorList>
            <person name="Varghese N."/>
            <person name="Submissions S."/>
        </authorList>
    </citation>
    <scope>NUCLEOTIDE SEQUENCE [LARGE SCALE GENOMIC DNA]</scope>
    <source>
        <strain evidence="3">DSM 22703</strain>
    </source>
</reference>
<evidence type="ECO:0000313" key="3">
    <source>
        <dbReference type="Proteomes" id="UP000198756"/>
    </source>
</evidence>
<sequence>MLTQFEMDIKPIKTDTDYQFALKRLNEIFDAPIESPESDEADILALLIEDYENKHFQIGPPDPIEAIKIRMEELSLKQIDLAEAMGGTNRVSEILNRKRKLTIEMVRKLTNKLNLSAETLIKDYDLVV</sequence>
<dbReference type="GO" id="GO:0001046">
    <property type="term" value="F:core promoter sequence-specific DNA binding"/>
    <property type="evidence" value="ECO:0007669"/>
    <property type="project" value="TreeGrafter"/>
</dbReference>
<dbReference type="Proteomes" id="UP000198756">
    <property type="component" value="Unassembled WGS sequence"/>
</dbReference>
<dbReference type="CDD" id="cd00093">
    <property type="entry name" value="HTH_XRE"/>
    <property type="match status" value="1"/>
</dbReference>
<gene>
    <name evidence="2" type="ORF">SAMN03080617_01706</name>
</gene>
<name>A0A1G5XEA0_9BACT</name>
<organism evidence="2 3">
    <name type="scientific">Algoriphagus alkaliphilus</name>
    <dbReference type="NCBI Taxonomy" id="279824"/>
    <lineage>
        <taxon>Bacteria</taxon>
        <taxon>Pseudomonadati</taxon>
        <taxon>Bacteroidota</taxon>
        <taxon>Cytophagia</taxon>
        <taxon>Cytophagales</taxon>
        <taxon>Cyclobacteriaceae</taxon>
        <taxon>Algoriphagus</taxon>
    </lineage>
</organism>
<feature type="domain" description="HTH cro/C1-type" evidence="1">
    <location>
        <begin position="67"/>
        <end position="120"/>
    </location>
</feature>
<dbReference type="PROSITE" id="PS50943">
    <property type="entry name" value="HTH_CROC1"/>
    <property type="match status" value="1"/>
</dbReference>
<dbReference type="SUPFAM" id="SSF47413">
    <property type="entry name" value="lambda repressor-like DNA-binding domains"/>
    <property type="match status" value="1"/>
</dbReference>
<dbReference type="InterPro" id="IPR001387">
    <property type="entry name" value="Cro/C1-type_HTH"/>
</dbReference>
<keyword evidence="3" id="KW-1185">Reference proteome</keyword>
<dbReference type="PANTHER" id="PTHR40455">
    <property type="entry name" value="ANTITOXIN HIGA"/>
    <property type="match status" value="1"/>
</dbReference>
<dbReference type="InterPro" id="IPR010982">
    <property type="entry name" value="Lambda_DNA-bd_dom_sf"/>
</dbReference>
<evidence type="ECO:0000313" key="2">
    <source>
        <dbReference type="EMBL" id="SDA68763.1"/>
    </source>
</evidence>
<dbReference type="GO" id="GO:0006355">
    <property type="term" value="P:regulation of DNA-templated transcription"/>
    <property type="evidence" value="ECO:0007669"/>
    <property type="project" value="InterPro"/>
</dbReference>
<dbReference type="Pfam" id="PF01381">
    <property type="entry name" value="HTH_3"/>
    <property type="match status" value="1"/>
</dbReference>
<dbReference type="InterPro" id="IPR039060">
    <property type="entry name" value="Antitox_HigA"/>
</dbReference>
<dbReference type="PANTHER" id="PTHR40455:SF1">
    <property type="entry name" value="ANTITOXIN HIGA"/>
    <property type="match status" value="1"/>
</dbReference>
<protein>
    <submittedName>
        <fullName evidence="2">HTH-type transcriptional regulator / antitoxin HigA</fullName>
    </submittedName>
</protein>
<dbReference type="STRING" id="279824.SAMN03080617_01706"/>
<dbReference type="Gene3D" id="1.10.260.40">
    <property type="entry name" value="lambda repressor-like DNA-binding domains"/>
    <property type="match status" value="1"/>
</dbReference>